<sequence length="98" mass="10519">MAAALFRQTMTRALFRGGKASPAAPPPAASRPSALSSGKISKGATDLLSRCDELRAEAARAWQEEWNRAASRFGFLKAAVVMTMLSGIAFAYRPHHAE</sequence>
<evidence type="ECO:0000256" key="2">
    <source>
        <dbReference type="SAM" id="Phobius"/>
    </source>
</evidence>
<reference evidence="4" key="3">
    <citation type="submission" date="2018-08" db="UniProtKB">
        <authorList>
            <consortium name="EnsemblPlants"/>
        </authorList>
    </citation>
    <scope>IDENTIFICATION</scope>
    <source>
        <strain evidence="4">cv. Bd21</strain>
    </source>
</reference>
<accession>I1IDX3</accession>
<dbReference type="InParanoid" id="I1IDX3"/>
<reference evidence="3 4" key="1">
    <citation type="journal article" date="2010" name="Nature">
        <title>Genome sequencing and analysis of the model grass Brachypodium distachyon.</title>
        <authorList>
            <consortium name="International Brachypodium Initiative"/>
        </authorList>
    </citation>
    <scope>NUCLEOTIDE SEQUENCE [LARGE SCALE GENOMIC DNA]</scope>
    <source>
        <strain evidence="3 4">Bd21</strain>
    </source>
</reference>
<evidence type="ECO:0000313" key="5">
    <source>
        <dbReference type="Proteomes" id="UP000008810"/>
    </source>
</evidence>
<keyword evidence="5" id="KW-1185">Reference proteome</keyword>
<dbReference type="Proteomes" id="UP000008810">
    <property type="component" value="Chromosome 3"/>
</dbReference>
<dbReference type="AlphaFoldDB" id="I1IDX3"/>
<keyword evidence="2" id="KW-1133">Transmembrane helix</keyword>
<gene>
    <name evidence="3" type="ORF">BRADI_3g55380v3</name>
</gene>
<evidence type="ECO:0000313" key="4">
    <source>
        <dbReference type="EnsemblPlants" id="KQK01360"/>
    </source>
</evidence>
<organism evidence="3">
    <name type="scientific">Brachypodium distachyon</name>
    <name type="common">Purple false brome</name>
    <name type="synonym">Trachynia distachya</name>
    <dbReference type="NCBI Taxonomy" id="15368"/>
    <lineage>
        <taxon>Eukaryota</taxon>
        <taxon>Viridiplantae</taxon>
        <taxon>Streptophyta</taxon>
        <taxon>Embryophyta</taxon>
        <taxon>Tracheophyta</taxon>
        <taxon>Spermatophyta</taxon>
        <taxon>Magnoliopsida</taxon>
        <taxon>Liliopsida</taxon>
        <taxon>Poales</taxon>
        <taxon>Poaceae</taxon>
        <taxon>BOP clade</taxon>
        <taxon>Pooideae</taxon>
        <taxon>Stipodae</taxon>
        <taxon>Brachypodieae</taxon>
        <taxon>Brachypodium</taxon>
    </lineage>
</organism>
<reference evidence="3" key="2">
    <citation type="submission" date="2017-06" db="EMBL/GenBank/DDBJ databases">
        <title>WGS assembly of Brachypodium distachyon.</title>
        <authorList>
            <consortium name="The International Brachypodium Initiative"/>
            <person name="Lucas S."/>
            <person name="Harmon-Smith M."/>
            <person name="Lail K."/>
            <person name="Tice H."/>
            <person name="Grimwood J."/>
            <person name="Bruce D."/>
            <person name="Barry K."/>
            <person name="Shu S."/>
            <person name="Lindquist E."/>
            <person name="Wang M."/>
            <person name="Pitluck S."/>
            <person name="Vogel J.P."/>
            <person name="Garvin D.F."/>
            <person name="Mockler T.C."/>
            <person name="Schmutz J."/>
            <person name="Rokhsar D."/>
            <person name="Bevan M.W."/>
        </authorList>
    </citation>
    <scope>NUCLEOTIDE SEQUENCE</scope>
    <source>
        <strain evidence="3">Bd21</strain>
    </source>
</reference>
<feature type="region of interest" description="Disordered" evidence="1">
    <location>
        <begin position="16"/>
        <end position="40"/>
    </location>
</feature>
<keyword evidence="2" id="KW-0812">Transmembrane</keyword>
<protein>
    <submittedName>
        <fullName evidence="3 4">Uncharacterized protein</fullName>
    </submittedName>
</protein>
<dbReference type="EMBL" id="CM000882">
    <property type="protein sequence ID" value="KQK01360.1"/>
    <property type="molecule type" value="Genomic_DNA"/>
</dbReference>
<name>I1IDX3_BRADI</name>
<keyword evidence="2" id="KW-0472">Membrane</keyword>
<dbReference type="HOGENOM" id="CLU_2336525_0_0_1"/>
<evidence type="ECO:0000313" key="3">
    <source>
        <dbReference type="EMBL" id="KQK01360.1"/>
    </source>
</evidence>
<feature type="transmembrane region" description="Helical" evidence="2">
    <location>
        <begin position="73"/>
        <end position="92"/>
    </location>
</feature>
<proteinExistence type="predicted"/>
<dbReference type="EnsemblPlants" id="KQK01360">
    <property type="protein sequence ID" value="KQK01360"/>
    <property type="gene ID" value="BRADI_3g55380v3"/>
</dbReference>
<evidence type="ECO:0000256" key="1">
    <source>
        <dbReference type="SAM" id="MobiDB-lite"/>
    </source>
</evidence>
<dbReference type="Gramene" id="KQK01360">
    <property type="protein sequence ID" value="KQK01360"/>
    <property type="gene ID" value="BRADI_3g55380v3"/>
</dbReference>